<proteinExistence type="predicted"/>
<reference evidence="3 4" key="1">
    <citation type="journal article" date="2013" name="Genome Announc.">
        <title>Genome Sequence of Mycoplasma columbinum Strain SF7.</title>
        <authorList>
            <person name="Guo Z."/>
            <person name="Xu X."/>
            <person name="Zheng Q."/>
            <person name="Li T."/>
            <person name="Kuang S."/>
            <person name="Zhang Z."/>
            <person name="Chen Y."/>
            <person name="Lu X."/>
            <person name="Zhou R."/>
            <person name="Bi D."/>
            <person name="Jin H."/>
        </authorList>
    </citation>
    <scope>NUCLEOTIDE SEQUENCE [LARGE SCALE GENOMIC DNA]</scope>
    <source>
        <strain evidence="3 4">SF7</strain>
    </source>
</reference>
<dbReference type="EMBL" id="AFXA01000014">
    <property type="protein sequence ID" value="EGU99999.1"/>
    <property type="molecule type" value="Genomic_DNA"/>
</dbReference>
<keyword evidence="4" id="KW-1185">Reference proteome</keyword>
<accession>F9UKR9</accession>
<dbReference type="Proteomes" id="UP000004978">
    <property type="component" value="Unassembled WGS sequence"/>
</dbReference>
<organism evidence="3 4">
    <name type="scientific">Mycoplasmopsis columbina SF7</name>
    <dbReference type="NCBI Taxonomy" id="1037410"/>
    <lineage>
        <taxon>Bacteria</taxon>
        <taxon>Bacillati</taxon>
        <taxon>Mycoplasmatota</taxon>
        <taxon>Mycoplasmoidales</taxon>
        <taxon>Metamycoplasmataceae</taxon>
        <taxon>Mycoplasmopsis</taxon>
    </lineage>
</organism>
<feature type="coiled-coil region" evidence="1">
    <location>
        <begin position="643"/>
        <end position="741"/>
    </location>
</feature>
<evidence type="ECO:0000256" key="2">
    <source>
        <dbReference type="SAM" id="SignalP"/>
    </source>
</evidence>
<evidence type="ECO:0000256" key="1">
    <source>
        <dbReference type="SAM" id="Coils"/>
    </source>
</evidence>
<evidence type="ECO:0008006" key="5">
    <source>
        <dbReference type="Google" id="ProtNLM"/>
    </source>
</evidence>
<comment type="caution">
    <text evidence="3">The sequence shown here is derived from an EMBL/GenBank/DDBJ whole genome shotgun (WGS) entry which is preliminary data.</text>
</comment>
<feature type="coiled-coil region" evidence="1">
    <location>
        <begin position="840"/>
        <end position="884"/>
    </location>
</feature>
<keyword evidence="2" id="KW-0732">Signal</keyword>
<evidence type="ECO:0000313" key="3">
    <source>
        <dbReference type="EMBL" id="EGU99999.1"/>
    </source>
</evidence>
<dbReference type="eggNOG" id="ENOG5032FWF">
    <property type="taxonomic scope" value="Bacteria"/>
</dbReference>
<feature type="signal peptide" evidence="2">
    <location>
        <begin position="1"/>
        <end position="20"/>
    </location>
</feature>
<gene>
    <name evidence="3" type="ORF">MCSF7_02437</name>
</gene>
<feature type="coiled-coil region" evidence="1">
    <location>
        <begin position="1294"/>
        <end position="1321"/>
    </location>
</feature>
<protein>
    <recommendedName>
        <fullName evidence="5">Protein G-related albumin-binding (GA) module domain-containing protein</fullName>
    </recommendedName>
</protein>
<name>F9UKR9_9BACT</name>
<sequence length="2854" mass="327386">MSKKILLLGALGLASAAGLAATAGLLMSRTYRNENSTESGLYKNYVESKELYNKNKNDFIFDQTTQANLSYLEKLADDSWKEPKLGLTNVLENTNNYQSALLTAYLDYAKNNTLTFNELKLLKKVLENQQNRIRENDLFDNFKSEKLTQPNTLGQLNTRTKDQIYNFLQQFADKLNKYLNQQNDIIQSTLYPVSPLANTFEENIYFSQTLPTIVLQNYFNIYINKIKDQLLANNFSKNEIVLNKNSLDNLTNQYKEDNIDLRITHQEIFEIINQIQEATKSNVLDKYYAIKTQEYVKDIKNQVSAATSLNEFKDIKSQLNAYLTMLLDNSRSMPELRNNLKSFVVHALNGTNYLKSLIYNALKRNYFEHNINISYDKLDDVNEEYKDQFIGFKNKLATEIALITNLDKKIVKLNSILNSRFTDSIITYERKDFYQKEINNFISSISQNTKDLNNKLDKVIDSLTKEIEKRVALNNLTKELKINQELNRSTFMSNEIATIYSNLLNQAVELQANQKINSDELVTKTDLLETQFRSNQKTYFHLLFAKVDQIKNELKTQNENEFSDIIEELGTLNEIHEKYVNYFNPLPSPLLTTIIKRYDAKLNAITLFIEYHKTKTNADNTSIYLDKVYNPNQEENFEYNSYTKKQIDLNNQLNDQLAQLKNKIDAGIASQADLKKFDEINDKLNSLRENAIELNKLANLGVELDEILASAENSPTLKQKVAEKQDEIDALKKQLEELFNDPFANKDKIAQTQKELSVLLNNLNDDQTDIAFANELQNALDAINNNYGDEEGEQSLGESSLRNKWNELKDKVAQLGNLSDEQKDELLDEIIKLKNAAPIVKNLEINKQQLLNQIDEVENSPYSMAKTQNAIDQAEETIANVDQIIKNVFVGDQIPALTTISAQEANLNDAKDDLTLASSKDKLAYFNTFLQAKSSTESDEIDNKLNEALTKIDQETEKLQASNDPENVKNMSNVVEKQIPLVDALKEAIAKQKELTENNPKTAAYLKAQIEKNLPLPTDTEAIVAQKIANIKKAMQIADEKKLLENQILALDNVLTDAQEPKAIFSDVLTNINTLKNKYQNMLDDATNKYSIDEIKAAQNDINENRNKLEATRDKNQTNYDAAVANIDQIKTNIDQSITGIKNVDPNASFPNYDRVVIEYEQYKISNPATIEGINNFENKLKVAYAKDLALEQLRKIREYVNDPEFGNSNSHLQVKNSAEEFINDLTQRLNNPSLNEAQAKELLAKAEQEFSLVVEQKRTADKISTIENTTDPVEREAQKTTLEKLTQALNNSLPNSTNNYSDLIQRKEELKKQLANESTLSEIRSRNAENIEDARIGLRNKFREKLAAIPGGVDPEAEELINSKLDELLKTNSAATTMDPLNEISQKIDNIALNLDKTVELAAKVKLANDALTTAENNSSPAVIEYRTQLNNLIVQAKNNYASNTNNGSDLDQISNQITELTNKLNLATEIENIIREAKAILATTNFNSKNSINGNTSYRVNVDRWLDRIQTNTINSSGTQDQAHLLRMKERALKAKELVTKENEIATQIEDYQRDSYLGVLTDANYLINALWNNIPTKSYDNDANNVEINDNIDRLINALNVAKSTATKRKENHVIFENYKQDLNDDTYENLNTSFQEVYLKLKTRLDKYEEDNTSAASFDELNTLVEDFKTWLKNPTTNYLDLAKTIKSAEEYANTLGSDYQLRDEKNELKTLIANTEQLYTQKVTPEQIDVKKVEIQIKHEKLKLLNTYAELRNKLNSNNILIDDEKEVLNAKFEEFIRELNQGEQSIRNFEVLKSKYLDKTTENTSIPNIYENAVELRKYINSGQNYLTYKAIGINTYLDSDTTRTKYDDLNTLLIQAENANKNLNNNEADKVLKQFEIITTINEIIESKKIDLNKTKTRAQNLLNIINEKYSNLKLPEFEEKAITELTNQEFSNYQLDEETSAVEKINAKLTAAINQLNLQISKIYNEGLEVKRNNVLSTWNYLKNNFQAFNARGNANEVVTNINSTERDKYVDSAFAWKINKTVENENDKNTWLNIVNSIYTTDNSDKTFNSLYEALYAGSYFLSKFEKANFNNSLIINYVKVDATRDFATDFLLPFTQNFNTIDTFSNDFIAQMYNLQNNLVKNIDKDQLETAINVDYTSLENYLNDSELINKIVEAFKPLTLATMDDDNSYLDNNYLSSLQEEFNNNLKIQIEKAREDLTTRLTSIESYKNLDNLLLFGKNLSKVNQTYTSFYETFKDLIKKLISQKLSLQEIFSELYLNEQFASPSQFTNELVNNYNQKLDELINIIGLEKNGNNLVETTEKLYSNNKENFVTVINNLFTNNQESKWTKFMKFVVENKSQFLKQLNSPVTNEGGFTKDHRYEVVRAKDDVLLRHFTTYLNSLDTNLTELDITNNDTFLDMFKAFAFTKIDIPNASQPSTYNQNFFKVVLLKNQTETDSSWYTPENSGSEAFRQIKVKVKYIYQPQNTPSFDNIGEFSEEKELTIKFYTTDTVGLEDGASDLFFNQNLDAGFLARIPILDLQDAGWESVTTQEEAERKIIAAIKEQVLNGQNSVVFKPSELKNNPNGKFLFEFQNQLATTLRVNDVSNIGNFIPFTSLLMDNDKQILRVSVNEATNELVFLEALPANFIGTPYFNKALPNSPYNNKEEYDRLVANESIFWELNNPGVFDLQRTMPVSQLNMYRFSFKLENGKIYIYTNWYESSFIIKKRSVRDSNYDRQNVAEEYKPVWTAEKWSEYLMNRADSLVREIDTKNWPRNYFFLPASSSSIREFGLLFPTSIDSRTIIVEGSDPENTLVASKQQHWRGGAGSDGQRIEDISAQQRIGGLYNASSRAFNFKIRTRPNID</sequence>
<feature type="coiled-coil region" evidence="1">
    <location>
        <begin position="1943"/>
        <end position="1974"/>
    </location>
</feature>
<feature type="coiled-coil region" evidence="1">
    <location>
        <begin position="1069"/>
        <end position="1115"/>
    </location>
</feature>
<dbReference type="RefSeq" id="WP_006608887.1">
    <property type="nucleotide sequence ID" value="NZ_AFXA01000014.1"/>
</dbReference>
<keyword evidence="1" id="KW-0175">Coiled coil</keyword>
<evidence type="ECO:0000313" key="4">
    <source>
        <dbReference type="Proteomes" id="UP000004978"/>
    </source>
</evidence>
<feature type="chain" id="PRO_5003388957" description="Protein G-related albumin-binding (GA) module domain-containing protein" evidence="2">
    <location>
        <begin position="21"/>
        <end position="2854"/>
    </location>
</feature>